<protein>
    <recommendedName>
        <fullName evidence="4">Prolyl 4-hydroxylase alpha subunit Fe(2+) 2OG dioxygenase domain-containing protein</fullName>
    </recommendedName>
</protein>
<evidence type="ECO:0000313" key="3">
    <source>
        <dbReference type="Proteomes" id="UP000603352"/>
    </source>
</evidence>
<dbReference type="Gene3D" id="2.60.120.620">
    <property type="entry name" value="q2cbj1_9rhob like domain"/>
    <property type="match status" value="1"/>
</dbReference>
<feature type="region of interest" description="Disordered" evidence="1">
    <location>
        <begin position="1"/>
        <end position="22"/>
    </location>
</feature>
<evidence type="ECO:0000313" key="2">
    <source>
        <dbReference type="EMBL" id="GGB64327.1"/>
    </source>
</evidence>
<dbReference type="InterPro" id="IPR012668">
    <property type="entry name" value="CHP02466"/>
</dbReference>
<sequence>MQSILTHSALVQSPADKPTHGRNLRLEGLAGMAHPAIRNLLSIIRRHVDQYLADRFASAHPLIGRRPKAARLQGWALVLTDDGHEETHIHPQGWLTVIYYARVPQPSARVAQGDAPPPGSLVFGSWPPAFAGALPDFPSWHIEPKAGTLLIFPSFFGHGTIPTGVEEQRICVALDVIPCTAVPSP</sequence>
<dbReference type="RefSeq" id="WP_188583355.1">
    <property type="nucleotide sequence ID" value="NZ_CP121007.1"/>
</dbReference>
<gene>
    <name evidence="2" type="ORF">GCM10011505_50970</name>
</gene>
<name>A0ABQ1JET4_9PROT</name>
<feature type="compositionally biased region" description="Polar residues" evidence="1">
    <location>
        <begin position="1"/>
        <end position="11"/>
    </location>
</feature>
<accession>A0ABQ1JET4</accession>
<comment type="caution">
    <text evidence="2">The sequence shown here is derived from an EMBL/GenBank/DDBJ whole genome shotgun (WGS) entry which is preliminary data.</text>
</comment>
<evidence type="ECO:0008006" key="4">
    <source>
        <dbReference type="Google" id="ProtNLM"/>
    </source>
</evidence>
<organism evidence="2 3">
    <name type="scientific">Tistrella bauzanensis</name>
    <dbReference type="NCBI Taxonomy" id="657419"/>
    <lineage>
        <taxon>Bacteria</taxon>
        <taxon>Pseudomonadati</taxon>
        <taxon>Pseudomonadota</taxon>
        <taxon>Alphaproteobacteria</taxon>
        <taxon>Geminicoccales</taxon>
        <taxon>Geminicoccaceae</taxon>
        <taxon>Tistrella</taxon>
    </lineage>
</organism>
<dbReference type="Proteomes" id="UP000603352">
    <property type="component" value="Unassembled WGS sequence"/>
</dbReference>
<dbReference type="EMBL" id="BMDZ01000186">
    <property type="protein sequence ID" value="GGB64327.1"/>
    <property type="molecule type" value="Genomic_DNA"/>
</dbReference>
<evidence type="ECO:0000256" key="1">
    <source>
        <dbReference type="SAM" id="MobiDB-lite"/>
    </source>
</evidence>
<reference evidence="3" key="1">
    <citation type="journal article" date="2019" name="Int. J. Syst. Evol. Microbiol.">
        <title>The Global Catalogue of Microorganisms (GCM) 10K type strain sequencing project: providing services to taxonomists for standard genome sequencing and annotation.</title>
        <authorList>
            <consortium name="The Broad Institute Genomics Platform"/>
            <consortium name="The Broad Institute Genome Sequencing Center for Infectious Disease"/>
            <person name="Wu L."/>
            <person name="Ma J."/>
        </authorList>
    </citation>
    <scope>NUCLEOTIDE SEQUENCE [LARGE SCALE GENOMIC DNA]</scope>
    <source>
        <strain evidence="3">CGMCC 1.10188</strain>
    </source>
</reference>
<proteinExistence type="predicted"/>
<keyword evidence="3" id="KW-1185">Reference proteome</keyword>
<dbReference type="Pfam" id="PF13759">
    <property type="entry name" value="2OG-FeII_Oxy_5"/>
    <property type="match status" value="1"/>
</dbReference>